<accession>A0AAD9C8F2</accession>
<dbReference type="EMBL" id="JASDAP010000009">
    <property type="protein sequence ID" value="KAK1896711.1"/>
    <property type="molecule type" value="Genomic_DNA"/>
</dbReference>
<protein>
    <submittedName>
        <fullName evidence="1">Mitochondrial import inner membrane translocase subunit Tim21</fullName>
    </submittedName>
</protein>
<organism evidence="1 2">
    <name type="scientific">Dissostichus eleginoides</name>
    <name type="common">Patagonian toothfish</name>
    <name type="synonym">Dissostichus amissus</name>
    <dbReference type="NCBI Taxonomy" id="100907"/>
    <lineage>
        <taxon>Eukaryota</taxon>
        <taxon>Metazoa</taxon>
        <taxon>Chordata</taxon>
        <taxon>Craniata</taxon>
        <taxon>Vertebrata</taxon>
        <taxon>Euteleostomi</taxon>
        <taxon>Actinopterygii</taxon>
        <taxon>Neopterygii</taxon>
        <taxon>Teleostei</taxon>
        <taxon>Neoteleostei</taxon>
        <taxon>Acanthomorphata</taxon>
        <taxon>Eupercaria</taxon>
        <taxon>Perciformes</taxon>
        <taxon>Notothenioidei</taxon>
        <taxon>Nototheniidae</taxon>
        <taxon>Dissostichus</taxon>
    </lineage>
</organism>
<proteinExistence type="predicted"/>
<name>A0AAD9C8F2_DISEL</name>
<gene>
    <name evidence="1" type="ORF">KUDE01_016254</name>
</gene>
<keyword evidence="2" id="KW-1185">Reference proteome</keyword>
<evidence type="ECO:0000313" key="2">
    <source>
        <dbReference type="Proteomes" id="UP001228049"/>
    </source>
</evidence>
<reference evidence="1" key="1">
    <citation type="submission" date="2023-04" db="EMBL/GenBank/DDBJ databases">
        <title>Chromosome-level genome of Chaenocephalus aceratus.</title>
        <authorList>
            <person name="Park H."/>
        </authorList>
    </citation>
    <scope>NUCLEOTIDE SEQUENCE</scope>
    <source>
        <strain evidence="1">DE</strain>
        <tissue evidence="1">Muscle</tissue>
    </source>
</reference>
<evidence type="ECO:0000313" key="1">
    <source>
        <dbReference type="EMBL" id="KAK1896711.1"/>
    </source>
</evidence>
<dbReference type="Proteomes" id="UP001228049">
    <property type="component" value="Unassembled WGS sequence"/>
</dbReference>
<dbReference type="AlphaFoldDB" id="A0AAD9C8F2"/>
<comment type="caution">
    <text evidence="1">The sequence shown here is derived from an EMBL/GenBank/DDBJ whole genome shotgun (WGS) entry which is preliminary data.</text>
</comment>
<sequence>MSVFSYVTDLLSSVMESLSDAIILIMLLFEEEEATPEERGKEKIKNTVSLELNKNPAQGRYLGEQGVNAETSSRMYSTSAALLKPSCTMDLRVALAHTWQQETEFSP</sequence>